<name>A0A024B210_9CAUD</name>
<dbReference type="GeneID" id="19526158"/>
<evidence type="ECO:0000313" key="2">
    <source>
        <dbReference type="Proteomes" id="UP000026900"/>
    </source>
</evidence>
<proteinExistence type="predicted"/>
<dbReference type="EMBL" id="KJ489399">
    <property type="protein sequence ID" value="AHZ10176.1"/>
    <property type="molecule type" value="Genomic_DNA"/>
</dbReference>
<sequence length="68" mass="8128">MKIIDFIKRQFCKHTHTTETSRTIHSERVGDDNRVYHLVGTTCKNCNATEYHGETVKWEYGYYVEEEK</sequence>
<keyword evidence="2" id="KW-1185">Reference proteome</keyword>
<dbReference type="RefSeq" id="YP_009036607.1">
    <property type="nucleotide sequence ID" value="NC_024213.1"/>
</dbReference>
<protein>
    <submittedName>
        <fullName evidence="1">Uncharacterized protein</fullName>
    </submittedName>
</protein>
<organism evidence="1 2">
    <name type="scientific">Bacillus phage Hakuna</name>
    <dbReference type="NCBI Taxonomy" id="1486659"/>
    <lineage>
        <taxon>Viruses</taxon>
        <taxon>Duplodnaviria</taxon>
        <taxon>Heunggongvirae</taxon>
        <taxon>Uroviricota</taxon>
        <taxon>Caudoviricetes</taxon>
        <taxon>Herelleviridae</taxon>
        <taxon>Bastillevirinae</taxon>
        <taxon>Wphvirus</taxon>
        <taxon>Wphvirus hakuna</taxon>
    </lineage>
</organism>
<evidence type="ECO:0000313" key="1">
    <source>
        <dbReference type="EMBL" id="AHZ10176.1"/>
    </source>
</evidence>
<accession>A0A024B210</accession>
<dbReference type="KEGG" id="vg:19526158"/>
<reference evidence="2" key="1">
    <citation type="submission" date="2014-09" db="EMBL/GenBank/DDBJ databases">
        <authorList>
            <person name="Sauder A.B."/>
            <person name="McKenzie Q.R."/>
            <person name="Temple L.M."/>
            <person name="Alexis B.K."/>
            <person name="Al-Atrache Z."/>
            <person name="Lewis L.O."/>
            <person name="Loesser-Casey K.E."/>
            <person name="Mitchell K.J."/>
        </authorList>
    </citation>
    <scope>NUCLEOTIDE SEQUENCE [LARGE SCALE GENOMIC DNA]</scope>
</reference>
<dbReference type="Proteomes" id="UP000026900">
    <property type="component" value="Segment"/>
</dbReference>